<sequence>MIIYIVCYWVLLIACGVLIRQNEKGNKQIYQKIANEFGSMSLKEAEGLLKKQTNYFFKENPKTGFFLRHLAYFFQFIFILLYFFTPFLSMVYWLSVLFIFFQLTLIADIIAILYVKKVYSKNEIELFWKEYLDNHPTNLLKVALDNGYYTPKSNVLLINRSILLLVFSATVALIQFFYHNFGV</sequence>
<protein>
    <submittedName>
        <fullName evidence="2">Uncharacterized protein</fullName>
    </submittedName>
</protein>
<feature type="transmembrane region" description="Helical" evidence="1">
    <location>
        <begin position="162"/>
        <end position="181"/>
    </location>
</feature>
<dbReference type="EMBL" id="JARQDV010000001">
    <property type="protein sequence ID" value="MDT2963601.1"/>
    <property type="molecule type" value="Genomic_DNA"/>
</dbReference>
<reference evidence="2" key="1">
    <citation type="submission" date="2023-03" db="EMBL/GenBank/DDBJ databases">
        <authorList>
            <person name="Shen W."/>
            <person name="Cai J."/>
        </authorList>
    </citation>
    <scope>NUCLEOTIDE SEQUENCE</scope>
    <source>
        <strain evidence="2">K72-2</strain>
    </source>
</reference>
<dbReference type="RefSeq" id="WP_115232976.1">
    <property type="nucleotide sequence ID" value="NZ_BJMG01000020.1"/>
</dbReference>
<dbReference type="Proteomes" id="UP001268896">
    <property type="component" value="Unassembled WGS sequence"/>
</dbReference>
<keyword evidence="1" id="KW-0472">Membrane</keyword>
<gene>
    <name evidence="2" type="ORF">P7I32_03215</name>
</gene>
<feature type="transmembrane region" description="Helical" evidence="1">
    <location>
        <begin position="65"/>
        <end position="84"/>
    </location>
</feature>
<keyword evidence="1" id="KW-1133">Transmembrane helix</keyword>
<proteinExistence type="predicted"/>
<name>A0AAW8UPB1_ENTCA</name>
<accession>A0AAW8UPB1</accession>
<evidence type="ECO:0000313" key="2">
    <source>
        <dbReference type="EMBL" id="MDT2963601.1"/>
    </source>
</evidence>
<dbReference type="AlphaFoldDB" id="A0AAW8UPB1"/>
<evidence type="ECO:0000256" key="1">
    <source>
        <dbReference type="SAM" id="Phobius"/>
    </source>
</evidence>
<feature type="transmembrane region" description="Helical" evidence="1">
    <location>
        <begin position="90"/>
        <end position="115"/>
    </location>
</feature>
<evidence type="ECO:0000313" key="3">
    <source>
        <dbReference type="Proteomes" id="UP001268896"/>
    </source>
</evidence>
<comment type="caution">
    <text evidence="2">The sequence shown here is derived from an EMBL/GenBank/DDBJ whole genome shotgun (WGS) entry which is preliminary data.</text>
</comment>
<keyword evidence="1" id="KW-0812">Transmembrane</keyword>
<organism evidence="2 3">
    <name type="scientific">Enterococcus casseliflavus</name>
    <name type="common">Enterococcus flavescens</name>
    <dbReference type="NCBI Taxonomy" id="37734"/>
    <lineage>
        <taxon>Bacteria</taxon>
        <taxon>Bacillati</taxon>
        <taxon>Bacillota</taxon>
        <taxon>Bacilli</taxon>
        <taxon>Lactobacillales</taxon>
        <taxon>Enterococcaceae</taxon>
        <taxon>Enterococcus</taxon>
    </lineage>
</organism>